<dbReference type="EMBL" id="UOFX01000044">
    <property type="protein sequence ID" value="VAX09131.1"/>
    <property type="molecule type" value="Genomic_DNA"/>
</dbReference>
<accession>A0A3B1B4Q8</accession>
<dbReference type="GO" id="GO:0004148">
    <property type="term" value="F:dihydrolipoyl dehydrogenase (NADH) activity"/>
    <property type="evidence" value="ECO:0007669"/>
    <property type="project" value="UniProtKB-EC"/>
</dbReference>
<dbReference type="PANTHER" id="PTHR43014">
    <property type="entry name" value="MERCURIC REDUCTASE"/>
    <property type="match status" value="1"/>
</dbReference>
<dbReference type="Pfam" id="PF07992">
    <property type="entry name" value="Pyr_redox_2"/>
    <property type="match status" value="1"/>
</dbReference>
<dbReference type="PRINTS" id="PR00368">
    <property type="entry name" value="FADPNR"/>
</dbReference>
<dbReference type="AlphaFoldDB" id="A0A3B1B4Q8"/>
<dbReference type="InterPro" id="IPR016156">
    <property type="entry name" value="FAD/NAD-linked_Rdtase_dimer_sf"/>
</dbReference>
<protein>
    <submittedName>
        <fullName evidence="6">Dihydrolipoamide dehydrogenase</fullName>
        <ecNumber evidence="6">1.8.1.4</ecNumber>
    </submittedName>
</protein>
<dbReference type="InterPro" id="IPR029752">
    <property type="entry name" value="D-isomer_DH_CS1"/>
</dbReference>
<dbReference type="Gene3D" id="3.50.50.60">
    <property type="entry name" value="FAD/NAD(P)-binding domain"/>
    <property type="match status" value="2"/>
</dbReference>
<dbReference type="Pfam" id="PF02852">
    <property type="entry name" value="Pyr_redox_dim"/>
    <property type="match status" value="1"/>
</dbReference>
<dbReference type="InterPro" id="IPR004099">
    <property type="entry name" value="Pyr_nucl-diS_OxRdtase_dimer"/>
</dbReference>
<dbReference type="PANTHER" id="PTHR43014:SF4">
    <property type="entry name" value="PYRIDINE NUCLEOTIDE-DISULFIDE OXIDOREDUCTASE RCLA-RELATED"/>
    <property type="match status" value="1"/>
</dbReference>
<comment type="similarity">
    <text evidence="1">Belongs to the class-I pyridine nucleotide-disulfide oxidoreductase family.</text>
</comment>
<feature type="domain" description="Pyridine nucleotide-disulphide oxidoreductase dimerisation" evidence="4">
    <location>
        <begin position="342"/>
        <end position="445"/>
    </location>
</feature>
<organism evidence="6">
    <name type="scientific">hydrothermal vent metagenome</name>
    <dbReference type="NCBI Taxonomy" id="652676"/>
    <lineage>
        <taxon>unclassified sequences</taxon>
        <taxon>metagenomes</taxon>
        <taxon>ecological metagenomes</taxon>
    </lineage>
</organism>
<dbReference type="GO" id="GO:0050660">
    <property type="term" value="F:flavin adenine dinucleotide binding"/>
    <property type="evidence" value="ECO:0007669"/>
    <property type="project" value="TreeGrafter"/>
</dbReference>
<evidence type="ECO:0000259" key="5">
    <source>
        <dbReference type="Pfam" id="PF07992"/>
    </source>
</evidence>
<gene>
    <name evidence="6" type="ORF">MNBD_GAMMA26-2300</name>
</gene>
<dbReference type="Gene3D" id="3.30.390.30">
    <property type="match status" value="1"/>
</dbReference>
<evidence type="ECO:0000256" key="2">
    <source>
        <dbReference type="ARBA" id="ARBA00022630"/>
    </source>
</evidence>
<evidence type="ECO:0000256" key="1">
    <source>
        <dbReference type="ARBA" id="ARBA00007532"/>
    </source>
</evidence>
<dbReference type="SUPFAM" id="SSF51905">
    <property type="entry name" value="FAD/NAD(P)-binding domain"/>
    <property type="match status" value="1"/>
</dbReference>
<dbReference type="InterPro" id="IPR023753">
    <property type="entry name" value="FAD/NAD-binding_dom"/>
</dbReference>
<keyword evidence="3" id="KW-0274">FAD</keyword>
<name>A0A3B1B4Q8_9ZZZZ</name>
<dbReference type="GO" id="GO:0003955">
    <property type="term" value="F:NAD(P)H dehydrogenase (quinone) activity"/>
    <property type="evidence" value="ECO:0007669"/>
    <property type="project" value="TreeGrafter"/>
</dbReference>
<keyword evidence="6" id="KW-0560">Oxidoreductase</keyword>
<feature type="domain" description="FAD/NAD(P)-binding" evidence="5">
    <location>
        <begin position="7"/>
        <end position="319"/>
    </location>
</feature>
<dbReference type="SUPFAM" id="SSF55424">
    <property type="entry name" value="FAD/NAD-linked reductases, dimerisation (C-terminal) domain"/>
    <property type="match status" value="1"/>
</dbReference>
<keyword evidence="2" id="KW-0285">Flavoprotein</keyword>
<dbReference type="PROSITE" id="PS00065">
    <property type="entry name" value="D_2_HYDROXYACID_DH_1"/>
    <property type="match status" value="1"/>
</dbReference>
<dbReference type="InterPro" id="IPR036188">
    <property type="entry name" value="FAD/NAD-bd_sf"/>
</dbReference>
<evidence type="ECO:0000259" key="4">
    <source>
        <dbReference type="Pfam" id="PF02852"/>
    </source>
</evidence>
<evidence type="ECO:0000256" key="3">
    <source>
        <dbReference type="ARBA" id="ARBA00022827"/>
    </source>
</evidence>
<reference evidence="6" key="1">
    <citation type="submission" date="2018-06" db="EMBL/GenBank/DDBJ databases">
        <authorList>
            <person name="Zhirakovskaya E."/>
        </authorList>
    </citation>
    <scope>NUCLEOTIDE SEQUENCE</scope>
</reference>
<dbReference type="NCBIfam" id="NF004939">
    <property type="entry name" value="PRK06292.1-1"/>
    <property type="match status" value="1"/>
</dbReference>
<dbReference type="PRINTS" id="PR00411">
    <property type="entry name" value="PNDRDTASEI"/>
</dbReference>
<dbReference type="PIRSF" id="PIRSF000350">
    <property type="entry name" value="Mercury_reductase_MerA"/>
    <property type="match status" value="1"/>
</dbReference>
<evidence type="ECO:0000313" key="6">
    <source>
        <dbReference type="EMBL" id="VAX09131.1"/>
    </source>
</evidence>
<sequence>MKERKVDVAIIGAGSSGLYALSEVRKSGQRFVLINGGALGTTCARVGCMPSKVLIQVADDYHRRWIFKHYGMQSQDSMTLDIPKVMKYVRHMRDIFVKRVCTKTTDRMGEDFVVGDARFLEPDLLEVGGSRIRAGKVIIATGSRPLVPAAWAAFGDRILTTGNLFEQDNLPSAMAVIGLGAIGLELGQVLHRLGIQVSGFDQLNCIGGLTDPEVNKVALGILGKEFSIYLGQAAIITEEGGKLRVTAGEQSVVVDKVLASLGRIPNLDGLGLENIGVKLNGRGIPLHDANTMQIGDLPIFIAGDANGERPVLHEAGDEGRIAGYNAVHEEAKAFGRKAPLGITFCDPNICSVGKRWAELEPENIAIGESAFDTEPRAMVMVRNQGLLRLYADKAAGTLLGAEMIAPAGEHLAHLLAWSIQQKLSVSELLCMPFYHPVVEEGLQSALYDLYAKLNGNKPDGVIGLGPA</sequence>
<dbReference type="InterPro" id="IPR001100">
    <property type="entry name" value="Pyr_nuc-diS_OxRdtase"/>
</dbReference>
<proteinExistence type="inferred from homology"/>
<dbReference type="EC" id="1.8.1.4" evidence="6"/>